<dbReference type="PANTHER" id="PTHR31118:SF12">
    <property type="entry name" value="CYCLASE-LIKE PROTEIN 2"/>
    <property type="match status" value="1"/>
</dbReference>
<dbReference type="EMBL" id="CP035758">
    <property type="protein sequence ID" value="QBD78500.1"/>
    <property type="molecule type" value="Genomic_DNA"/>
</dbReference>
<dbReference type="InterPro" id="IPR007325">
    <property type="entry name" value="KFase/CYL"/>
</dbReference>
<dbReference type="PANTHER" id="PTHR31118">
    <property type="entry name" value="CYCLASE-LIKE PROTEIN 2"/>
    <property type="match status" value="1"/>
</dbReference>
<evidence type="ECO:0000313" key="1">
    <source>
        <dbReference type="EMBL" id="QBD78500.1"/>
    </source>
</evidence>
<reference evidence="1 2" key="1">
    <citation type="submission" date="2019-01" db="EMBL/GenBank/DDBJ databases">
        <title>Ktedonosporobacter rubrisoli SCAWS-G2.</title>
        <authorList>
            <person name="Huang Y."/>
            <person name="Yan B."/>
        </authorList>
    </citation>
    <scope>NUCLEOTIDE SEQUENCE [LARGE SCALE GENOMIC DNA]</scope>
    <source>
        <strain evidence="1 2">SCAWS-G2</strain>
    </source>
</reference>
<dbReference type="GO" id="GO:0004061">
    <property type="term" value="F:arylformamidase activity"/>
    <property type="evidence" value="ECO:0007669"/>
    <property type="project" value="InterPro"/>
</dbReference>
<organism evidence="1 2">
    <name type="scientific">Ktedonosporobacter rubrisoli</name>
    <dbReference type="NCBI Taxonomy" id="2509675"/>
    <lineage>
        <taxon>Bacteria</taxon>
        <taxon>Bacillati</taxon>
        <taxon>Chloroflexota</taxon>
        <taxon>Ktedonobacteria</taxon>
        <taxon>Ktedonobacterales</taxon>
        <taxon>Ktedonosporobacteraceae</taxon>
        <taxon>Ktedonosporobacter</taxon>
    </lineage>
</organism>
<evidence type="ECO:0000313" key="2">
    <source>
        <dbReference type="Proteomes" id="UP000290365"/>
    </source>
</evidence>
<dbReference type="Pfam" id="PF04199">
    <property type="entry name" value="Cyclase"/>
    <property type="match status" value="1"/>
</dbReference>
<dbReference type="KEGG" id="kbs:EPA93_21895"/>
<dbReference type="SUPFAM" id="SSF102198">
    <property type="entry name" value="Putative cyclase"/>
    <property type="match status" value="1"/>
</dbReference>
<keyword evidence="2" id="KW-1185">Reference proteome</keyword>
<dbReference type="Gene3D" id="3.50.30.50">
    <property type="entry name" value="Putative cyclase"/>
    <property type="match status" value="1"/>
</dbReference>
<proteinExistence type="predicted"/>
<gene>
    <name evidence="1" type="ORF">EPA93_21895</name>
</gene>
<sequence>MRGSAAKKRRNNMRIVDLSHYFDNDMPVYPGIPRPLFKDIATLEENGYGMSEYRFINHTGTHIDAPSHHVPGASLDDIPLERLVTDAVVLNFTEHERGAITKAEIEPFLERIKPGDIVLINSGGYRYWGTDKYWNGWCYPDAEASQALLERKISAIGFDGPSSDPVETTTYPLHRIWLGAGCLIIENLTNLDQLPERTLLVVAPLKVRASNGSPVRVLALID</sequence>
<dbReference type="GO" id="GO:0019441">
    <property type="term" value="P:L-tryptophan catabolic process to kynurenine"/>
    <property type="evidence" value="ECO:0007669"/>
    <property type="project" value="InterPro"/>
</dbReference>
<accession>A0A4P6JT86</accession>
<dbReference type="AlphaFoldDB" id="A0A4P6JT86"/>
<protein>
    <submittedName>
        <fullName evidence="1">Cyclase family protein</fullName>
    </submittedName>
</protein>
<dbReference type="OrthoDB" id="9796085at2"/>
<name>A0A4P6JT86_KTERU</name>
<dbReference type="Proteomes" id="UP000290365">
    <property type="component" value="Chromosome"/>
</dbReference>
<dbReference type="InterPro" id="IPR037175">
    <property type="entry name" value="KFase_sf"/>
</dbReference>